<protein>
    <submittedName>
        <fullName evidence="6">Cellobiose phosphotransferase system CelC</fullName>
    </submittedName>
</protein>
<dbReference type="PATRIC" id="fig|675816.5.peg.3827"/>
<evidence type="ECO:0000256" key="4">
    <source>
        <dbReference type="ARBA" id="ARBA00022842"/>
    </source>
</evidence>
<dbReference type="eggNOG" id="COG3394">
    <property type="taxonomic scope" value="Bacteria"/>
</dbReference>
<accession>C9QH73</accession>
<reference evidence="7" key="2">
    <citation type="submission" date="2011-08" db="EMBL/GenBank/DDBJ databases">
        <authorList>
            <person name="Hoffman M."/>
            <person name="Strain E.A."/>
            <person name="Brown E."/>
            <person name="Allard M.W."/>
        </authorList>
    </citation>
    <scope>NUCLEOTIDE SEQUENCE</scope>
    <source>
        <strain evidence="7">CIP 102891</strain>
    </source>
</reference>
<keyword evidence="9" id="KW-1185">Reference proteome</keyword>
<dbReference type="STRING" id="675816.VIA_000778"/>
<dbReference type="SUPFAM" id="SSF88713">
    <property type="entry name" value="Glycoside hydrolase/deacetylase"/>
    <property type="match status" value="1"/>
</dbReference>
<evidence type="ECO:0000313" key="9">
    <source>
        <dbReference type="Proteomes" id="UP000003515"/>
    </source>
</evidence>
<dbReference type="Proteomes" id="UP000003515">
    <property type="component" value="Unassembled WGS sequence"/>
</dbReference>
<evidence type="ECO:0000313" key="7">
    <source>
        <dbReference type="EMBL" id="EGU45974.1"/>
    </source>
</evidence>
<keyword evidence="2" id="KW-0479">Metal-binding</keyword>
<evidence type="ECO:0000256" key="5">
    <source>
        <dbReference type="ARBA" id="ARBA00023277"/>
    </source>
</evidence>
<gene>
    <name evidence="6" type="ORF">VIA_000778</name>
    <name evidence="7" type="ORF">VIOR3934_13037</name>
</gene>
<evidence type="ECO:0000256" key="2">
    <source>
        <dbReference type="ARBA" id="ARBA00022723"/>
    </source>
</evidence>
<dbReference type="InterPro" id="IPR022948">
    <property type="entry name" value="COD_ChbG_bac"/>
</dbReference>
<dbReference type="GO" id="GO:0000272">
    <property type="term" value="P:polysaccharide catabolic process"/>
    <property type="evidence" value="ECO:0007669"/>
    <property type="project" value="InterPro"/>
</dbReference>
<dbReference type="RefSeq" id="WP_004411280.1">
    <property type="nucleotide sequence ID" value="NZ_ACZV01000004.1"/>
</dbReference>
<dbReference type="Gene3D" id="3.20.20.370">
    <property type="entry name" value="Glycoside hydrolase/deacetylase"/>
    <property type="match status" value="1"/>
</dbReference>
<dbReference type="OrthoDB" id="9774177at2"/>
<dbReference type="PANTHER" id="PTHR31609:SF1">
    <property type="entry name" value="CARBOHYDRATE DEACETYLASE"/>
    <property type="match status" value="1"/>
</dbReference>
<comment type="caution">
    <text evidence="7">The sequence shown here is derived from an EMBL/GenBank/DDBJ whole genome shotgun (WGS) entry which is preliminary data.</text>
</comment>
<dbReference type="EMBL" id="ACZV01000004">
    <property type="protein sequence ID" value="EEX93621.1"/>
    <property type="molecule type" value="Genomic_DNA"/>
</dbReference>
<keyword evidence="3" id="KW-0378">Hydrolase</keyword>
<dbReference type="EMBL" id="AFWH01000073">
    <property type="protein sequence ID" value="EGU45974.1"/>
    <property type="molecule type" value="Genomic_DNA"/>
</dbReference>
<reference evidence="7 8" key="3">
    <citation type="journal article" date="2012" name="Int. J. Syst. Evol. Microbiol.">
        <title>Vibrio caribbeanicus sp. nov., isolated from the marine sponge Scleritoderma cyanea.</title>
        <authorList>
            <person name="Hoffmann M."/>
            <person name="Monday S.R."/>
            <person name="Allard M.W."/>
            <person name="Strain E.A."/>
            <person name="Whittaker P."/>
            <person name="Naum M."/>
            <person name="McCarthy P.J."/>
            <person name="Lopez J.V."/>
            <person name="Fischer M."/>
            <person name="Brown E.W."/>
        </authorList>
    </citation>
    <scope>NUCLEOTIDE SEQUENCE [LARGE SCALE GENOMIC DNA]</scope>
    <source>
        <strain evidence="7">CIP 102891</strain>
        <strain evidence="8">CIP 102891 / ATCC 33934</strain>
    </source>
</reference>
<comment type="cofactor">
    <cofactor evidence="1">
        <name>Mg(2+)</name>
        <dbReference type="ChEBI" id="CHEBI:18420"/>
    </cofactor>
</comment>
<dbReference type="PANTHER" id="PTHR31609">
    <property type="entry name" value="YDJC DEACETYLASE FAMILY MEMBER"/>
    <property type="match status" value="1"/>
</dbReference>
<dbReference type="GO" id="GO:0016811">
    <property type="term" value="F:hydrolase activity, acting on carbon-nitrogen (but not peptide) bonds, in linear amides"/>
    <property type="evidence" value="ECO:0007669"/>
    <property type="project" value="InterPro"/>
</dbReference>
<dbReference type="Proteomes" id="UP000002817">
    <property type="component" value="Unassembled WGS sequence"/>
</dbReference>
<proteinExistence type="predicted"/>
<dbReference type="InterPro" id="IPR006879">
    <property type="entry name" value="YdjC-like"/>
</dbReference>
<dbReference type="GO" id="GO:0046872">
    <property type="term" value="F:metal ion binding"/>
    <property type="evidence" value="ECO:0007669"/>
    <property type="project" value="UniProtKB-KW"/>
</dbReference>
<name>C9QH73_VIBOR</name>
<dbReference type="AlphaFoldDB" id="C9QH73"/>
<reference evidence="6 9" key="1">
    <citation type="submission" date="2009-10" db="EMBL/GenBank/DDBJ databases">
        <authorList>
            <consortium name="Los Alamos National Laboratory (LANL)"/>
            <consortium name="National Microbial Pathogen Data Resource (NMPDR)"/>
            <person name="Munk A.C."/>
            <person name="Chertkov O."/>
            <person name="Tapia R."/>
            <person name="Green L."/>
            <person name="Rogers Y."/>
            <person name="Detter J.C."/>
            <person name="Bruce D."/>
            <person name="Brettin T.S."/>
            <person name="Colwell R.R."/>
            <person name="Huq A."/>
            <person name="Grim C.J."/>
            <person name="Hasan N.A."/>
            <person name="Bartels D."/>
            <person name="Vonstein V."/>
        </authorList>
    </citation>
    <scope>NUCLEOTIDE SEQUENCE [LARGE SCALE GENOMIC DNA]</scope>
    <source>
        <strain evidence="6 9">CIP 102891</strain>
    </source>
</reference>
<sequence>MKLIINADDFGLSESVNNGIVECFQAGLVKSTTIMMNQKGVDHAIDLYKQGLVPEVGLHFTVTSGKPLSPPEEVPSLIDDSGYFIDKVKLMDHPVSETEVYKELLAQYNAALEAGLDINHIDSHHFAGVYAPLKAAFVRFSNDFKIPVRRVDMFVRGQSALQVPTTDAFDLGFFDEGATKNNLKTMILAHKEKYPDGLVEFMCHPSSEENIEELYDVTGYVGKRVNERDILTSPEMKNWLAEHNVETVGFDILR</sequence>
<keyword evidence="5" id="KW-0119">Carbohydrate metabolism</keyword>
<evidence type="ECO:0000256" key="1">
    <source>
        <dbReference type="ARBA" id="ARBA00001946"/>
    </source>
</evidence>
<evidence type="ECO:0000313" key="6">
    <source>
        <dbReference type="EMBL" id="EEX93621.1"/>
    </source>
</evidence>
<dbReference type="GO" id="GO:0019213">
    <property type="term" value="F:deacetylase activity"/>
    <property type="evidence" value="ECO:0007669"/>
    <property type="project" value="TreeGrafter"/>
</dbReference>
<dbReference type="CDD" id="cd10803">
    <property type="entry name" value="YdjC_EF3048_like"/>
    <property type="match status" value="1"/>
</dbReference>
<evidence type="ECO:0000256" key="3">
    <source>
        <dbReference type="ARBA" id="ARBA00022801"/>
    </source>
</evidence>
<organism evidence="7 8">
    <name type="scientific">Vibrio orientalis CIP 102891 = ATCC 33934</name>
    <dbReference type="NCBI Taxonomy" id="675816"/>
    <lineage>
        <taxon>Bacteria</taxon>
        <taxon>Pseudomonadati</taxon>
        <taxon>Pseudomonadota</taxon>
        <taxon>Gammaproteobacteria</taxon>
        <taxon>Vibrionales</taxon>
        <taxon>Vibrionaceae</taxon>
        <taxon>Vibrio</taxon>
        <taxon>Vibrio oreintalis group</taxon>
    </lineage>
</organism>
<dbReference type="InterPro" id="IPR011330">
    <property type="entry name" value="Glyco_hydro/deAcase_b/a-brl"/>
</dbReference>
<dbReference type="Pfam" id="PF04794">
    <property type="entry name" value="YdjC"/>
    <property type="match status" value="1"/>
</dbReference>
<keyword evidence="4" id="KW-0460">Magnesium</keyword>
<evidence type="ECO:0000313" key="8">
    <source>
        <dbReference type="Proteomes" id="UP000002817"/>
    </source>
</evidence>